<dbReference type="EMBL" id="JBITDC010000001">
    <property type="protein sequence ID" value="MFI5673534.1"/>
    <property type="molecule type" value="Genomic_DNA"/>
</dbReference>
<dbReference type="RefSeq" id="WP_398654544.1">
    <property type="nucleotide sequence ID" value="NZ_JBITDC010000001.1"/>
</dbReference>
<proteinExistence type="predicted"/>
<evidence type="ECO:0000313" key="2">
    <source>
        <dbReference type="Proteomes" id="UP001612415"/>
    </source>
</evidence>
<keyword evidence="2" id="KW-1185">Reference proteome</keyword>
<accession>A0ABW7XUN9</accession>
<gene>
    <name evidence="1" type="ORF">ACIA8P_02535</name>
</gene>
<name>A0ABW7XUN9_STRCE</name>
<evidence type="ECO:0000313" key="1">
    <source>
        <dbReference type="EMBL" id="MFI5673534.1"/>
    </source>
</evidence>
<comment type="caution">
    <text evidence="1">The sequence shown here is derived from an EMBL/GenBank/DDBJ whole genome shotgun (WGS) entry which is preliminary data.</text>
</comment>
<dbReference type="Proteomes" id="UP001612415">
    <property type="component" value="Unassembled WGS sequence"/>
</dbReference>
<protein>
    <submittedName>
        <fullName evidence="1">Uncharacterized protein</fullName>
    </submittedName>
</protein>
<sequence length="85" mass="9018">MSYEEEGPRPADVLRAPYGAFDAVVTTITDERSWLSTGCAGWAGAHEAGLHAYWLDRANTSADTAIGNGIRVIRSLVELPAALTG</sequence>
<organism evidence="1 2">
    <name type="scientific">Streptomyces cellulosae</name>
    <dbReference type="NCBI Taxonomy" id="1968"/>
    <lineage>
        <taxon>Bacteria</taxon>
        <taxon>Bacillati</taxon>
        <taxon>Actinomycetota</taxon>
        <taxon>Actinomycetes</taxon>
        <taxon>Kitasatosporales</taxon>
        <taxon>Streptomycetaceae</taxon>
        <taxon>Streptomyces</taxon>
    </lineage>
</organism>
<reference evidence="1 2" key="1">
    <citation type="submission" date="2024-10" db="EMBL/GenBank/DDBJ databases">
        <title>The Natural Products Discovery Center: Release of the First 8490 Sequenced Strains for Exploring Actinobacteria Biosynthetic Diversity.</title>
        <authorList>
            <person name="Kalkreuter E."/>
            <person name="Kautsar S.A."/>
            <person name="Yang D."/>
            <person name="Bader C.D."/>
            <person name="Teijaro C.N."/>
            <person name="Fluegel L."/>
            <person name="Davis C.M."/>
            <person name="Simpson J.R."/>
            <person name="Lauterbach L."/>
            <person name="Steele A.D."/>
            <person name="Gui C."/>
            <person name="Meng S."/>
            <person name="Li G."/>
            <person name="Viehrig K."/>
            <person name="Ye F."/>
            <person name="Su P."/>
            <person name="Kiefer A.F."/>
            <person name="Nichols A."/>
            <person name="Cepeda A.J."/>
            <person name="Yan W."/>
            <person name="Fan B."/>
            <person name="Jiang Y."/>
            <person name="Adhikari A."/>
            <person name="Zheng C.-J."/>
            <person name="Schuster L."/>
            <person name="Cowan T.M."/>
            <person name="Smanski M.J."/>
            <person name="Chevrette M.G."/>
            <person name="De Carvalho L.P.S."/>
            <person name="Shen B."/>
        </authorList>
    </citation>
    <scope>NUCLEOTIDE SEQUENCE [LARGE SCALE GENOMIC DNA]</scope>
    <source>
        <strain evidence="1 2">NPDC051599</strain>
    </source>
</reference>